<organism evidence="3 4">
    <name type="scientific">Schistosoma margrebowiei</name>
    <dbReference type="NCBI Taxonomy" id="48269"/>
    <lineage>
        <taxon>Eukaryota</taxon>
        <taxon>Metazoa</taxon>
        <taxon>Spiralia</taxon>
        <taxon>Lophotrochozoa</taxon>
        <taxon>Platyhelminthes</taxon>
        <taxon>Trematoda</taxon>
        <taxon>Digenea</taxon>
        <taxon>Strigeidida</taxon>
        <taxon>Schistosomatoidea</taxon>
        <taxon>Schistosomatidae</taxon>
        <taxon>Schistosoma</taxon>
    </lineage>
</organism>
<sequence length="394" mass="43591">MNEVNQSRSRHQSRGSSISNTSSIPNDLNSLIENEFNATKCCAESVYPELYECTSTSVPKSDNDDEVTRTVTGSSASNLARAIVESSLLRQSFTDQIYQCEILCISHNDGTGQDFPLHMLEARSSFGIGQLNCNSKHYIAIIGGYNRKGCLDSMELFVENNSNQQYESCSDEDSPVSPPIIGPRLTKQRGRLAVVSSYLQSFSDFPDIIYACGGSTGSKDLASVDKLTCEALGSWLINHEVVTKSHHDNFDDHAYTNGSRKSSDFRTRTDSMAHSHASSNGCGLSNVTFWQTIKSLHEARTNPVGVDLSGLQQGPLITNTKGSVLVAGGVSDAQFLSSVEAYIPDRDEWIYMPSMLQGTIMPYQVLLDFHRRNITVIVKYNCYFVCTDFIIFYF</sequence>
<keyword evidence="4" id="KW-1185">Reference proteome</keyword>
<evidence type="ECO:0000313" key="3">
    <source>
        <dbReference type="EMBL" id="VDP37890.1"/>
    </source>
</evidence>
<gene>
    <name evidence="3" type="ORF">SMRZ_LOCUS20994</name>
</gene>
<proteinExistence type="predicted"/>
<name>A0A183MY69_9TREM</name>
<dbReference type="AlphaFoldDB" id="A0A183MY69"/>
<dbReference type="SUPFAM" id="SSF117281">
    <property type="entry name" value="Kelch motif"/>
    <property type="match status" value="1"/>
</dbReference>
<protein>
    <submittedName>
        <fullName evidence="3">Uncharacterized protein</fullName>
    </submittedName>
</protein>
<feature type="region of interest" description="Disordered" evidence="2">
    <location>
        <begin position="1"/>
        <end position="24"/>
    </location>
</feature>
<evidence type="ECO:0000313" key="4">
    <source>
        <dbReference type="Proteomes" id="UP000277204"/>
    </source>
</evidence>
<feature type="compositionally biased region" description="Low complexity" evidence="2">
    <location>
        <begin position="14"/>
        <end position="23"/>
    </location>
</feature>
<dbReference type="InterPro" id="IPR015915">
    <property type="entry name" value="Kelch-typ_b-propeller"/>
</dbReference>
<dbReference type="STRING" id="48269.A0A183MY69"/>
<keyword evidence="1" id="KW-0880">Kelch repeat</keyword>
<dbReference type="InterPro" id="IPR006652">
    <property type="entry name" value="Kelch_1"/>
</dbReference>
<dbReference type="EMBL" id="UZAI01018533">
    <property type="protein sequence ID" value="VDP37890.1"/>
    <property type="molecule type" value="Genomic_DNA"/>
</dbReference>
<dbReference type="Pfam" id="PF01344">
    <property type="entry name" value="Kelch_1"/>
    <property type="match status" value="1"/>
</dbReference>
<evidence type="ECO:0000256" key="1">
    <source>
        <dbReference type="ARBA" id="ARBA00022441"/>
    </source>
</evidence>
<evidence type="ECO:0000256" key="2">
    <source>
        <dbReference type="SAM" id="MobiDB-lite"/>
    </source>
</evidence>
<reference evidence="3 4" key="1">
    <citation type="submission" date="2018-11" db="EMBL/GenBank/DDBJ databases">
        <authorList>
            <consortium name="Pathogen Informatics"/>
        </authorList>
    </citation>
    <scope>NUCLEOTIDE SEQUENCE [LARGE SCALE GENOMIC DNA]</scope>
    <source>
        <strain evidence="3 4">Zambia</strain>
    </source>
</reference>
<accession>A0A183MY69</accession>
<dbReference type="Proteomes" id="UP000277204">
    <property type="component" value="Unassembled WGS sequence"/>
</dbReference>
<dbReference type="Gene3D" id="2.120.10.80">
    <property type="entry name" value="Kelch-type beta propeller"/>
    <property type="match status" value="1"/>
</dbReference>